<evidence type="ECO:0000313" key="5">
    <source>
        <dbReference type="Proteomes" id="UP000551616"/>
    </source>
</evidence>
<feature type="domain" description="DUF1559" evidence="3">
    <location>
        <begin position="36"/>
        <end position="307"/>
    </location>
</feature>
<evidence type="ECO:0000256" key="2">
    <source>
        <dbReference type="SAM" id="Phobius"/>
    </source>
</evidence>
<dbReference type="Pfam" id="PF07963">
    <property type="entry name" value="N_methyl"/>
    <property type="match status" value="1"/>
</dbReference>
<dbReference type="InterPro" id="IPR045584">
    <property type="entry name" value="Pilin-like"/>
</dbReference>
<dbReference type="Pfam" id="PF07596">
    <property type="entry name" value="SBP_bac_10"/>
    <property type="match status" value="1"/>
</dbReference>
<dbReference type="InterPro" id="IPR012902">
    <property type="entry name" value="N_methyl_site"/>
</dbReference>
<evidence type="ECO:0000313" key="4">
    <source>
        <dbReference type="EMBL" id="MBA2113786.1"/>
    </source>
</evidence>
<protein>
    <recommendedName>
        <fullName evidence="3">DUF1559 domain-containing protein</fullName>
    </recommendedName>
</protein>
<name>A0A7V8V2V4_9BACT</name>
<dbReference type="AlphaFoldDB" id="A0A7V8V2V4"/>
<feature type="transmembrane region" description="Helical" evidence="2">
    <location>
        <begin position="12"/>
        <end position="35"/>
    </location>
</feature>
<reference evidence="4 5" key="1">
    <citation type="submission" date="2020-05" db="EMBL/GenBank/DDBJ databases">
        <title>Bremerella alba sp. nov., a novel planctomycete isolated from the surface of the macroalga Fucus spiralis.</title>
        <authorList>
            <person name="Godinho O."/>
            <person name="Botelho R."/>
            <person name="Albuquerque L."/>
            <person name="Wiegand S."/>
            <person name="Da Costa M.S."/>
            <person name="Lobo-Da-Cunha A."/>
            <person name="Jogler C."/>
            <person name="Lage O.M."/>
        </authorList>
    </citation>
    <scope>NUCLEOTIDE SEQUENCE [LARGE SCALE GENOMIC DNA]</scope>
    <source>
        <strain evidence="4 5">FF15</strain>
    </source>
</reference>
<keyword evidence="2" id="KW-0812">Transmembrane</keyword>
<dbReference type="RefSeq" id="WP_207395270.1">
    <property type="nucleotide sequence ID" value="NZ_JABRWO010000002.1"/>
</dbReference>
<gene>
    <name evidence="4" type="ORF">HOV93_09380</name>
</gene>
<dbReference type="SUPFAM" id="SSF54523">
    <property type="entry name" value="Pili subunits"/>
    <property type="match status" value="1"/>
</dbReference>
<dbReference type="PANTHER" id="PTHR30093">
    <property type="entry name" value="GENERAL SECRETION PATHWAY PROTEIN G"/>
    <property type="match status" value="1"/>
</dbReference>
<accession>A0A7V8V2V4</accession>
<keyword evidence="2" id="KW-0472">Membrane</keyword>
<dbReference type="EMBL" id="JABRWO010000002">
    <property type="protein sequence ID" value="MBA2113786.1"/>
    <property type="molecule type" value="Genomic_DNA"/>
</dbReference>
<dbReference type="Gene3D" id="3.30.700.10">
    <property type="entry name" value="Glycoprotein, Type 4 Pilin"/>
    <property type="match status" value="1"/>
</dbReference>
<sequence>MLRKHAPRFRGFTLVELLVVIAIIGMLIALLLPAVQQAREAARRMQCSNQLKQFGLAMHNYHDTFGALPPGSRMTGAFPGNSQTPAHPQGGGWVDDQSWSQPILPFIEQSALFDLIDPTVCWNGNLVTQEARETRVGAFECPSAGMIFDPVTAAPQYARWKGNYVVNFGNTDYGQQTKSSVTFRGAPFRQGRNQKFRDITDGLSQTLLMSECIALLGDPIHGEYSRSTGGQMFTTWLSPNSSACDEITRQEPSASEQAQAGFCTTLLAGNWTKVQVQVVAARSRHPGGVQAANCDGSVNFVSETIDLNTWRGSSTSQGNEVAEN</sequence>
<dbReference type="InterPro" id="IPR011453">
    <property type="entry name" value="DUF1559"/>
</dbReference>
<comment type="caution">
    <text evidence="4">The sequence shown here is derived from an EMBL/GenBank/DDBJ whole genome shotgun (WGS) entry which is preliminary data.</text>
</comment>
<dbReference type="Proteomes" id="UP000551616">
    <property type="component" value="Unassembled WGS sequence"/>
</dbReference>
<proteinExistence type="predicted"/>
<dbReference type="NCBIfam" id="TIGR04294">
    <property type="entry name" value="pre_pil_HX9DG"/>
    <property type="match status" value="1"/>
</dbReference>
<dbReference type="InterPro" id="IPR027558">
    <property type="entry name" value="Pre_pil_HX9DG_C"/>
</dbReference>
<evidence type="ECO:0000259" key="3">
    <source>
        <dbReference type="Pfam" id="PF07596"/>
    </source>
</evidence>
<dbReference type="NCBIfam" id="TIGR02532">
    <property type="entry name" value="IV_pilin_GFxxxE"/>
    <property type="match status" value="1"/>
</dbReference>
<dbReference type="PANTHER" id="PTHR30093:SF2">
    <property type="entry name" value="TYPE II SECRETION SYSTEM PROTEIN H"/>
    <property type="match status" value="1"/>
</dbReference>
<organism evidence="4 5">
    <name type="scientific">Bremerella alba</name>
    <dbReference type="NCBI Taxonomy" id="980252"/>
    <lineage>
        <taxon>Bacteria</taxon>
        <taxon>Pseudomonadati</taxon>
        <taxon>Planctomycetota</taxon>
        <taxon>Planctomycetia</taxon>
        <taxon>Pirellulales</taxon>
        <taxon>Pirellulaceae</taxon>
        <taxon>Bremerella</taxon>
    </lineage>
</organism>
<evidence type="ECO:0000256" key="1">
    <source>
        <dbReference type="SAM" id="MobiDB-lite"/>
    </source>
</evidence>
<feature type="region of interest" description="Disordered" evidence="1">
    <location>
        <begin position="72"/>
        <end position="94"/>
    </location>
</feature>
<dbReference type="PROSITE" id="PS00409">
    <property type="entry name" value="PROKAR_NTER_METHYL"/>
    <property type="match status" value="1"/>
</dbReference>
<keyword evidence="2" id="KW-1133">Transmembrane helix</keyword>
<keyword evidence="5" id="KW-1185">Reference proteome</keyword>